<evidence type="ECO:0000313" key="1">
    <source>
        <dbReference type="EMBL" id="PON99519.1"/>
    </source>
</evidence>
<gene>
    <name evidence="1" type="ORF">TorRG33x02_046860</name>
</gene>
<organism evidence="1 2">
    <name type="scientific">Trema orientale</name>
    <name type="common">Charcoal tree</name>
    <name type="synonym">Celtis orientalis</name>
    <dbReference type="NCBI Taxonomy" id="63057"/>
    <lineage>
        <taxon>Eukaryota</taxon>
        <taxon>Viridiplantae</taxon>
        <taxon>Streptophyta</taxon>
        <taxon>Embryophyta</taxon>
        <taxon>Tracheophyta</taxon>
        <taxon>Spermatophyta</taxon>
        <taxon>Magnoliopsida</taxon>
        <taxon>eudicotyledons</taxon>
        <taxon>Gunneridae</taxon>
        <taxon>Pentapetalae</taxon>
        <taxon>rosids</taxon>
        <taxon>fabids</taxon>
        <taxon>Rosales</taxon>
        <taxon>Cannabaceae</taxon>
        <taxon>Trema</taxon>
    </lineage>
</organism>
<dbReference type="InParanoid" id="A0A2P5FP03"/>
<proteinExistence type="predicted"/>
<sequence length="91" mass="10356">MSRRCSKWSASVLLKTRISSKHSELAKKRFKNLIHQPHKSTRGIAQAKRHHKPFVETLTCLECCLPFVPGSYVNLVIPTLEVQLRKDSGAM</sequence>
<dbReference type="AlphaFoldDB" id="A0A2P5FP03"/>
<name>A0A2P5FP03_TREOI</name>
<protein>
    <submittedName>
        <fullName evidence="1">Uncharacterized protein</fullName>
    </submittedName>
</protein>
<comment type="caution">
    <text evidence="1">The sequence shown here is derived from an EMBL/GenBank/DDBJ whole genome shotgun (WGS) entry which is preliminary data.</text>
</comment>
<dbReference type="EMBL" id="JXTC01000018">
    <property type="protein sequence ID" value="PON99519.1"/>
    <property type="molecule type" value="Genomic_DNA"/>
</dbReference>
<reference evidence="2" key="1">
    <citation type="submission" date="2016-06" db="EMBL/GenBank/DDBJ databases">
        <title>Parallel loss of symbiosis genes in relatives of nitrogen-fixing non-legume Parasponia.</title>
        <authorList>
            <person name="Van Velzen R."/>
            <person name="Holmer R."/>
            <person name="Bu F."/>
            <person name="Rutten L."/>
            <person name="Van Zeijl A."/>
            <person name="Liu W."/>
            <person name="Santuari L."/>
            <person name="Cao Q."/>
            <person name="Sharma T."/>
            <person name="Shen D."/>
            <person name="Roswanjaya Y."/>
            <person name="Wardhani T."/>
            <person name="Kalhor M.S."/>
            <person name="Jansen J."/>
            <person name="Van den Hoogen J."/>
            <person name="Gungor B."/>
            <person name="Hartog M."/>
            <person name="Hontelez J."/>
            <person name="Verver J."/>
            <person name="Yang W.-C."/>
            <person name="Schijlen E."/>
            <person name="Repin R."/>
            <person name="Schilthuizen M."/>
            <person name="Schranz E."/>
            <person name="Heidstra R."/>
            <person name="Miyata K."/>
            <person name="Fedorova E."/>
            <person name="Kohlen W."/>
            <person name="Bisseling T."/>
            <person name="Smit S."/>
            <person name="Geurts R."/>
        </authorList>
    </citation>
    <scope>NUCLEOTIDE SEQUENCE [LARGE SCALE GENOMIC DNA]</scope>
    <source>
        <strain evidence="2">cv. RG33-2</strain>
    </source>
</reference>
<dbReference type="OrthoDB" id="10418594at2759"/>
<keyword evidence="2" id="KW-1185">Reference proteome</keyword>
<dbReference type="Proteomes" id="UP000237000">
    <property type="component" value="Unassembled WGS sequence"/>
</dbReference>
<evidence type="ECO:0000313" key="2">
    <source>
        <dbReference type="Proteomes" id="UP000237000"/>
    </source>
</evidence>
<accession>A0A2P5FP03</accession>